<reference evidence="6" key="1">
    <citation type="journal article" date="2020" name="mSystems">
        <title>Genome- and Community-Level Interaction Insights into Carbon Utilization and Element Cycling Functions of Hydrothermarchaeota in Hydrothermal Sediment.</title>
        <authorList>
            <person name="Zhou Z."/>
            <person name="Liu Y."/>
            <person name="Xu W."/>
            <person name="Pan J."/>
            <person name="Luo Z.H."/>
            <person name="Li M."/>
        </authorList>
    </citation>
    <scope>NUCLEOTIDE SEQUENCE [LARGE SCALE GENOMIC DNA]</scope>
    <source>
        <strain evidence="6">SpSt-413</strain>
    </source>
</reference>
<evidence type="ECO:0000256" key="5">
    <source>
        <dbReference type="HAMAP-Rule" id="MF_00213"/>
    </source>
</evidence>
<keyword evidence="2 5" id="KW-0533">Nickel</keyword>
<proteinExistence type="inferred from homology"/>
<evidence type="ECO:0000256" key="2">
    <source>
        <dbReference type="ARBA" id="ARBA00022596"/>
    </source>
</evidence>
<dbReference type="InterPro" id="IPR020538">
    <property type="entry name" value="Hydgase_Ni_incorp_HypA/HybF_CS"/>
</dbReference>
<sequence>MHEMSIAQSILDIIKQEMEKRGLTKLIRVKIKHGRLTNTVPEALETCFMALTVKTPLESAVFELEEVPALYRCFNCGREFSPDDTSRLLIPCPGCNEEFGHTVLAGKELFIEYIEAE</sequence>
<dbReference type="GO" id="GO:0016151">
    <property type="term" value="F:nickel cation binding"/>
    <property type="evidence" value="ECO:0007669"/>
    <property type="project" value="UniProtKB-UniRule"/>
</dbReference>
<accession>A0A7C4AHW4</accession>
<evidence type="ECO:0000256" key="4">
    <source>
        <dbReference type="ARBA" id="ARBA00022833"/>
    </source>
</evidence>
<dbReference type="HAMAP" id="MF_00213">
    <property type="entry name" value="HypA_HybF"/>
    <property type="match status" value="1"/>
</dbReference>
<evidence type="ECO:0000256" key="3">
    <source>
        <dbReference type="ARBA" id="ARBA00022723"/>
    </source>
</evidence>
<comment type="function">
    <text evidence="5">Involved in the maturation of [NiFe] hydrogenases. Required for nickel insertion into the metal center of the hydrogenase.</text>
</comment>
<dbReference type="PIRSF" id="PIRSF004761">
    <property type="entry name" value="Hydrgn_mat_HypA"/>
    <property type="match status" value="1"/>
</dbReference>
<dbReference type="PANTHER" id="PTHR34535">
    <property type="entry name" value="HYDROGENASE MATURATION FACTOR HYPA"/>
    <property type="match status" value="1"/>
</dbReference>
<gene>
    <name evidence="5" type="primary">hypA</name>
    <name evidence="6" type="ORF">ENR59_09565</name>
</gene>
<dbReference type="AlphaFoldDB" id="A0A7C4AHW4"/>
<dbReference type="GO" id="GO:0051604">
    <property type="term" value="P:protein maturation"/>
    <property type="evidence" value="ECO:0007669"/>
    <property type="project" value="InterPro"/>
</dbReference>
<dbReference type="EMBL" id="DSRP01000668">
    <property type="protein sequence ID" value="HGG93181.1"/>
    <property type="molecule type" value="Genomic_DNA"/>
</dbReference>
<feature type="binding site" evidence="5">
    <location>
        <position position="92"/>
    </location>
    <ligand>
        <name>Zn(2+)</name>
        <dbReference type="ChEBI" id="CHEBI:29105"/>
    </ligand>
</feature>
<feature type="binding site" evidence="5">
    <location>
        <position position="76"/>
    </location>
    <ligand>
        <name>Zn(2+)</name>
        <dbReference type="ChEBI" id="CHEBI:29105"/>
    </ligand>
</feature>
<evidence type="ECO:0000256" key="1">
    <source>
        <dbReference type="ARBA" id="ARBA00010748"/>
    </source>
</evidence>
<keyword evidence="4 5" id="KW-0862">Zinc</keyword>
<dbReference type="Gene3D" id="3.30.2320.80">
    <property type="match status" value="1"/>
</dbReference>
<dbReference type="Pfam" id="PF01155">
    <property type="entry name" value="HypA"/>
    <property type="match status" value="1"/>
</dbReference>
<protein>
    <recommendedName>
        <fullName evidence="5">Hydrogenase maturation factor HypA</fullName>
    </recommendedName>
</protein>
<feature type="binding site" evidence="5">
    <location>
        <position position="2"/>
    </location>
    <ligand>
        <name>Ni(2+)</name>
        <dbReference type="ChEBI" id="CHEBI:49786"/>
    </ligand>
</feature>
<evidence type="ECO:0000313" key="6">
    <source>
        <dbReference type="EMBL" id="HGG93181.1"/>
    </source>
</evidence>
<dbReference type="PROSITE" id="PS01249">
    <property type="entry name" value="HYPA"/>
    <property type="match status" value="1"/>
</dbReference>
<name>A0A7C4AHW4_9BACT</name>
<feature type="binding site" evidence="5">
    <location>
        <position position="95"/>
    </location>
    <ligand>
        <name>Zn(2+)</name>
        <dbReference type="ChEBI" id="CHEBI:29105"/>
    </ligand>
</feature>
<feature type="binding site" evidence="5">
    <location>
        <position position="73"/>
    </location>
    <ligand>
        <name>Zn(2+)</name>
        <dbReference type="ChEBI" id="CHEBI:29105"/>
    </ligand>
</feature>
<comment type="caution">
    <text evidence="6">The sequence shown here is derived from an EMBL/GenBank/DDBJ whole genome shotgun (WGS) entry which is preliminary data.</text>
</comment>
<dbReference type="InterPro" id="IPR000688">
    <property type="entry name" value="HypA/HybF"/>
</dbReference>
<keyword evidence="3 5" id="KW-0479">Metal-binding</keyword>
<organism evidence="6">
    <name type="scientific">Fundidesulfovibrio putealis</name>
    <dbReference type="NCBI Taxonomy" id="270496"/>
    <lineage>
        <taxon>Bacteria</taxon>
        <taxon>Pseudomonadati</taxon>
        <taxon>Thermodesulfobacteriota</taxon>
        <taxon>Desulfovibrionia</taxon>
        <taxon>Desulfovibrionales</taxon>
        <taxon>Desulfovibrionaceae</taxon>
        <taxon>Fundidesulfovibrio</taxon>
    </lineage>
</organism>
<dbReference type="PANTHER" id="PTHR34535:SF3">
    <property type="entry name" value="HYDROGENASE MATURATION FACTOR HYPA"/>
    <property type="match status" value="1"/>
</dbReference>
<dbReference type="GO" id="GO:0008270">
    <property type="term" value="F:zinc ion binding"/>
    <property type="evidence" value="ECO:0007669"/>
    <property type="project" value="UniProtKB-UniRule"/>
</dbReference>
<comment type="similarity">
    <text evidence="1 5">Belongs to the HypA/HybF family.</text>
</comment>